<evidence type="ECO:0000256" key="6">
    <source>
        <dbReference type="PROSITE-ProRule" id="PRU00236"/>
    </source>
</evidence>
<evidence type="ECO:0000256" key="1">
    <source>
        <dbReference type="ARBA" id="ARBA00001947"/>
    </source>
</evidence>
<comment type="cofactor">
    <cofactor evidence="1">
        <name>Zn(2+)</name>
        <dbReference type="ChEBI" id="CHEBI:29105"/>
    </cofactor>
</comment>
<evidence type="ECO:0000313" key="9">
    <source>
        <dbReference type="EMBL" id="CAE8587363.1"/>
    </source>
</evidence>
<keyword evidence="5" id="KW-0520">NAD</keyword>
<evidence type="ECO:0000256" key="3">
    <source>
        <dbReference type="ARBA" id="ARBA00022723"/>
    </source>
</evidence>
<feature type="binding site" evidence="6">
    <location>
        <position position="159"/>
    </location>
    <ligand>
        <name>Zn(2+)</name>
        <dbReference type="ChEBI" id="CHEBI:29105"/>
    </ligand>
</feature>
<feature type="active site" description="Proton acceptor" evidence="6">
    <location>
        <position position="148"/>
    </location>
</feature>
<feature type="region of interest" description="Disordered" evidence="7">
    <location>
        <begin position="312"/>
        <end position="427"/>
    </location>
</feature>
<feature type="compositionally biased region" description="Low complexity" evidence="7">
    <location>
        <begin position="388"/>
        <end position="397"/>
    </location>
</feature>
<dbReference type="GO" id="GO:0005634">
    <property type="term" value="C:nucleus"/>
    <property type="evidence" value="ECO:0007669"/>
    <property type="project" value="TreeGrafter"/>
</dbReference>
<keyword evidence="10" id="KW-1185">Reference proteome</keyword>
<comment type="caution">
    <text evidence="9">The sequence shown here is derived from an EMBL/GenBank/DDBJ whole genome shotgun (WGS) entry which is preliminary data.</text>
</comment>
<dbReference type="GO" id="GO:0017136">
    <property type="term" value="F:histone deacetylase activity, NAD-dependent"/>
    <property type="evidence" value="ECO:0007669"/>
    <property type="project" value="TreeGrafter"/>
</dbReference>
<feature type="binding site" evidence="6">
    <location>
        <position position="156"/>
    </location>
    <ligand>
        <name>Zn(2+)</name>
        <dbReference type="ChEBI" id="CHEBI:29105"/>
    </ligand>
</feature>
<dbReference type="PROSITE" id="PS50305">
    <property type="entry name" value="SIRTUIN"/>
    <property type="match status" value="1"/>
</dbReference>
<dbReference type="InterPro" id="IPR026591">
    <property type="entry name" value="Sirtuin_cat_small_dom_sf"/>
</dbReference>
<feature type="compositionally biased region" description="Basic residues" evidence="7">
    <location>
        <begin position="344"/>
        <end position="376"/>
    </location>
</feature>
<evidence type="ECO:0000256" key="4">
    <source>
        <dbReference type="ARBA" id="ARBA00022833"/>
    </source>
</evidence>
<dbReference type="EMBL" id="CAJNNV010002561">
    <property type="protein sequence ID" value="CAE8587363.1"/>
    <property type="molecule type" value="Genomic_DNA"/>
</dbReference>
<dbReference type="InterPro" id="IPR050134">
    <property type="entry name" value="NAD-dep_sirtuin_deacylases"/>
</dbReference>
<sequence>MATIRLSSLDLGGIAEYLKSGACKSVVVLTGAGVSTGAGIPDFRSPGGLYDSLRPELITATENQRSAMRSDPTWVVMKDMFFANQLPYMEVRRPFILGTQHQKWKATISHWFIRFLEEEQFLTRLFTQNIDGLDYQTDLTRELVCNVHGSLGRVSCEGCQEEMPLDDFCVQVRKNIKDIYNVDPDAPKESSNIPCPSCSRPLVKPSTVLFGSSLPRDFFVHCQQELPKADLLIVAGTSLVVAPANQVVQMVGQDCPRLIVNKEPVGAELGIRYGSSATRDVFAGDRSCDEVFLELIRLMGWEDKLRRIRDRLPEDSQALPAPTAASGSEESDSEESEDSESSSQRKKKSKKKDKKKSKKSKKDKKRKRSRSSRRKGGSSSGSERSKSSGRCNISSSRSRSKSQKKEGGESSSSAQPSGTSDLQKQIEEAKREVLEQLENIKKLEPKDVRMKEWRSCLRSWHPDKNPEKVQVATEVFQFLQKGKLLLDL</sequence>
<dbReference type="Gene3D" id="1.10.287.110">
    <property type="entry name" value="DnaJ domain"/>
    <property type="match status" value="1"/>
</dbReference>
<dbReference type="PANTHER" id="PTHR11085:SF6">
    <property type="entry name" value="NAD-DEPENDENT PROTEIN DEACETYLASE SIRTUIN-2"/>
    <property type="match status" value="1"/>
</dbReference>
<dbReference type="Gene3D" id="3.40.50.1220">
    <property type="entry name" value="TPP-binding domain"/>
    <property type="match status" value="1"/>
</dbReference>
<dbReference type="OrthoDB" id="420264at2759"/>
<protein>
    <recommendedName>
        <fullName evidence="8">Deacetylase sirtuin-type domain-containing protein</fullName>
    </recommendedName>
</protein>
<organism evidence="9 10">
    <name type="scientific">Polarella glacialis</name>
    <name type="common">Dinoflagellate</name>
    <dbReference type="NCBI Taxonomy" id="89957"/>
    <lineage>
        <taxon>Eukaryota</taxon>
        <taxon>Sar</taxon>
        <taxon>Alveolata</taxon>
        <taxon>Dinophyceae</taxon>
        <taxon>Suessiales</taxon>
        <taxon>Suessiaceae</taxon>
        <taxon>Polarella</taxon>
    </lineage>
</organism>
<feature type="binding site" evidence="6">
    <location>
        <position position="195"/>
    </location>
    <ligand>
        <name>Zn(2+)</name>
        <dbReference type="ChEBI" id="CHEBI:29105"/>
    </ligand>
</feature>
<dbReference type="AlphaFoldDB" id="A0A813DPI9"/>
<name>A0A813DPI9_POLGL</name>
<evidence type="ECO:0000256" key="7">
    <source>
        <dbReference type="SAM" id="MobiDB-lite"/>
    </source>
</evidence>
<evidence type="ECO:0000256" key="2">
    <source>
        <dbReference type="ARBA" id="ARBA00022679"/>
    </source>
</evidence>
<dbReference type="InterPro" id="IPR003000">
    <property type="entry name" value="Sirtuin"/>
</dbReference>
<dbReference type="InterPro" id="IPR026590">
    <property type="entry name" value="Ssirtuin_cat_dom"/>
</dbReference>
<dbReference type="InterPro" id="IPR036869">
    <property type="entry name" value="J_dom_sf"/>
</dbReference>
<proteinExistence type="predicted"/>
<dbReference type="SUPFAM" id="SSF52467">
    <property type="entry name" value="DHS-like NAD/FAD-binding domain"/>
    <property type="match status" value="1"/>
</dbReference>
<dbReference type="PANTHER" id="PTHR11085">
    <property type="entry name" value="NAD-DEPENDENT PROTEIN DEACYLASE SIRTUIN-5, MITOCHONDRIAL-RELATED"/>
    <property type="match status" value="1"/>
</dbReference>
<feature type="domain" description="Deacetylase sirtuin-type" evidence="8">
    <location>
        <begin position="4"/>
        <end position="302"/>
    </location>
</feature>
<keyword evidence="4 6" id="KW-0862">Zinc</keyword>
<dbReference type="Gene3D" id="3.30.1600.10">
    <property type="entry name" value="SIR2/SIRT2 'Small Domain"/>
    <property type="match status" value="1"/>
</dbReference>
<evidence type="ECO:0000313" key="10">
    <source>
        <dbReference type="Proteomes" id="UP000654075"/>
    </source>
</evidence>
<dbReference type="GO" id="GO:0070403">
    <property type="term" value="F:NAD+ binding"/>
    <property type="evidence" value="ECO:0007669"/>
    <property type="project" value="InterPro"/>
</dbReference>
<dbReference type="InterPro" id="IPR029035">
    <property type="entry name" value="DHS-like_NAD/FAD-binding_dom"/>
</dbReference>
<evidence type="ECO:0000256" key="5">
    <source>
        <dbReference type="ARBA" id="ARBA00023027"/>
    </source>
</evidence>
<reference evidence="9" key="1">
    <citation type="submission" date="2021-02" db="EMBL/GenBank/DDBJ databases">
        <authorList>
            <person name="Dougan E. K."/>
            <person name="Rhodes N."/>
            <person name="Thang M."/>
            <person name="Chan C."/>
        </authorList>
    </citation>
    <scope>NUCLEOTIDE SEQUENCE</scope>
</reference>
<feature type="compositionally biased region" description="Polar residues" evidence="7">
    <location>
        <begin position="414"/>
        <end position="423"/>
    </location>
</feature>
<dbReference type="Proteomes" id="UP000654075">
    <property type="component" value="Unassembled WGS sequence"/>
</dbReference>
<keyword evidence="2" id="KW-0808">Transferase</keyword>
<feature type="compositionally biased region" description="Acidic residues" evidence="7">
    <location>
        <begin position="329"/>
        <end position="340"/>
    </location>
</feature>
<evidence type="ECO:0000259" key="8">
    <source>
        <dbReference type="PROSITE" id="PS50305"/>
    </source>
</evidence>
<gene>
    <name evidence="9" type="ORF">PGLA1383_LOCUS6202</name>
</gene>
<dbReference type="Pfam" id="PF02146">
    <property type="entry name" value="SIR2"/>
    <property type="match status" value="1"/>
</dbReference>
<keyword evidence="3 6" id="KW-0479">Metal-binding</keyword>
<feature type="binding site" evidence="6">
    <location>
        <position position="198"/>
    </location>
    <ligand>
        <name>Zn(2+)</name>
        <dbReference type="ChEBI" id="CHEBI:29105"/>
    </ligand>
</feature>
<accession>A0A813DPI9</accession>
<dbReference type="GO" id="GO:0046872">
    <property type="term" value="F:metal ion binding"/>
    <property type="evidence" value="ECO:0007669"/>
    <property type="project" value="UniProtKB-KW"/>
</dbReference>